<dbReference type="OrthoDB" id="9804442at2"/>
<reference evidence="7 8" key="1">
    <citation type="submission" date="2019-06" db="EMBL/GenBank/DDBJ databases">
        <title>Sequencing the genomes of 1000 actinobacteria strains.</title>
        <authorList>
            <person name="Klenk H.-P."/>
        </authorList>
    </citation>
    <scope>NUCLEOTIDE SEQUENCE [LARGE SCALE GENOMIC DNA]</scope>
    <source>
        <strain evidence="7 8">DSM 24683</strain>
    </source>
</reference>
<evidence type="ECO:0000256" key="3">
    <source>
        <dbReference type="ARBA" id="ARBA00022801"/>
    </source>
</evidence>
<evidence type="ECO:0000313" key="8">
    <source>
        <dbReference type="Proteomes" id="UP000318380"/>
    </source>
</evidence>
<comment type="similarity">
    <text evidence="2 5">Belongs to the Nudix hydrolase family.</text>
</comment>
<evidence type="ECO:0000256" key="2">
    <source>
        <dbReference type="ARBA" id="ARBA00005582"/>
    </source>
</evidence>
<proteinExistence type="inferred from homology"/>
<dbReference type="EMBL" id="VIVK01000003">
    <property type="protein sequence ID" value="TWD73470.1"/>
    <property type="molecule type" value="Genomic_DNA"/>
</dbReference>
<evidence type="ECO:0000256" key="1">
    <source>
        <dbReference type="ARBA" id="ARBA00001946"/>
    </source>
</evidence>
<keyword evidence="8" id="KW-1185">Reference proteome</keyword>
<name>A0A561B3L2_9ACTN</name>
<dbReference type="PROSITE" id="PS51462">
    <property type="entry name" value="NUDIX"/>
    <property type="match status" value="1"/>
</dbReference>
<dbReference type="Pfam" id="PF00293">
    <property type="entry name" value="NUDIX"/>
    <property type="match status" value="1"/>
</dbReference>
<protein>
    <submittedName>
        <fullName evidence="7">NUDIX domain-containing protein</fullName>
    </submittedName>
</protein>
<dbReference type="PANTHER" id="PTHR43046">
    <property type="entry name" value="GDP-MANNOSE MANNOSYL HYDROLASE"/>
    <property type="match status" value="1"/>
</dbReference>
<dbReference type="InterPro" id="IPR000086">
    <property type="entry name" value="NUDIX_hydrolase_dom"/>
</dbReference>
<accession>A0A561B3L2</accession>
<dbReference type="AlphaFoldDB" id="A0A561B3L2"/>
<keyword evidence="3 5" id="KW-0378">Hydrolase</keyword>
<evidence type="ECO:0000313" key="7">
    <source>
        <dbReference type="EMBL" id="TWD73470.1"/>
    </source>
</evidence>
<dbReference type="Proteomes" id="UP000318380">
    <property type="component" value="Unassembled WGS sequence"/>
</dbReference>
<comment type="caution">
    <text evidence="7">The sequence shown here is derived from an EMBL/GenBank/DDBJ whole genome shotgun (WGS) entry which is preliminary data.</text>
</comment>
<dbReference type="Gene3D" id="3.90.79.10">
    <property type="entry name" value="Nucleoside Triphosphate Pyrophosphohydrolase"/>
    <property type="match status" value="1"/>
</dbReference>
<evidence type="ECO:0000259" key="6">
    <source>
        <dbReference type="PROSITE" id="PS51462"/>
    </source>
</evidence>
<dbReference type="InterPro" id="IPR015797">
    <property type="entry name" value="NUDIX_hydrolase-like_dom_sf"/>
</dbReference>
<sequence length="158" mass="18144">MARHAVKLLLLDENDRVLLIHAKDPQTQAECWYPVGGGIEPGETLQEAAAREAYEETGLTELPPGLPIWHRDHTYEYDGRKFDVHEEWLLHRIERFDPRPTQLSEAERHSIFGFRWWRAEELIETTETVFPPGLGQLMGELAGEGWGDDGRRTELGEG</sequence>
<gene>
    <name evidence="7" type="ORF">FB561_7362</name>
</gene>
<evidence type="ECO:0000256" key="4">
    <source>
        <dbReference type="ARBA" id="ARBA00022842"/>
    </source>
</evidence>
<feature type="domain" description="Nudix hydrolase" evidence="6">
    <location>
        <begin position="1"/>
        <end position="141"/>
    </location>
</feature>
<dbReference type="PROSITE" id="PS00893">
    <property type="entry name" value="NUDIX_BOX"/>
    <property type="match status" value="1"/>
</dbReference>
<comment type="cofactor">
    <cofactor evidence="1">
        <name>Mg(2+)</name>
        <dbReference type="ChEBI" id="CHEBI:18420"/>
    </cofactor>
</comment>
<organism evidence="7 8">
    <name type="scientific">Kribbella amoyensis</name>
    <dbReference type="NCBI Taxonomy" id="996641"/>
    <lineage>
        <taxon>Bacteria</taxon>
        <taxon>Bacillati</taxon>
        <taxon>Actinomycetota</taxon>
        <taxon>Actinomycetes</taxon>
        <taxon>Propionibacteriales</taxon>
        <taxon>Kribbellaceae</taxon>
        <taxon>Kribbella</taxon>
    </lineage>
</organism>
<dbReference type="InterPro" id="IPR020084">
    <property type="entry name" value="NUDIX_hydrolase_CS"/>
</dbReference>
<dbReference type="InterPro" id="IPR020476">
    <property type="entry name" value="Nudix_hydrolase"/>
</dbReference>
<dbReference type="SUPFAM" id="SSF55811">
    <property type="entry name" value="Nudix"/>
    <property type="match status" value="1"/>
</dbReference>
<evidence type="ECO:0000256" key="5">
    <source>
        <dbReference type="RuleBase" id="RU003476"/>
    </source>
</evidence>
<dbReference type="PRINTS" id="PR00502">
    <property type="entry name" value="NUDIXFAMILY"/>
</dbReference>
<dbReference type="PANTHER" id="PTHR43046:SF12">
    <property type="entry name" value="GDP-MANNOSE MANNOSYL HYDROLASE"/>
    <property type="match status" value="1"/>
</dbReference>
<dbReference type="GO" id="GO:0016787">
    <property type="term" value="F:hydrolase activity"/>
    <property type="evidence" value="ECO:0007669"/>
    <property type="project" value="UniProtKB-KW"/>
</dbReference>
<keyword evidence="4" id="KW-0460">Magnesium</keyword>